<reference evidence="1" key="1">
    <citation type="journal article" date="2021" name="New Phytol.">
        <title>Evolutionary innovations through gain and loss of genes in the ectomycorrhizal Boletales.</title>
        <authorList>
            <person name="Wu G."/>
            <person name="Miyauchi S."/>
            <person name="Morin E."/>
            <person name="Kuo A."/>
            <person name="Drula E."/>
            <person name="Varga T."/>
            <person name="Kohler A."/>
            <person name="Feng B."/>
            <person name="Cao Y."/>
            <person name="Lipzen A."/>
            <person name="Daum C."/>
            <person name="Hundley H."/>
            <person name="Pangilinan J."/>
            <person name="Johnson J."/>
            <person name="Barry K."/>
            <person name="LaButti K."/>
            <person name="Ng V."/>
            <person name="Ahrendt S."/>
            <person name="Min B."/>
            <person name="Choi I.G."/>
            <person name="Park H."/>
            <person name="Plett J.M."/>
            <person name="Magnuson J."/>
            <person name="Spatafora J.W."/>
            <person name="Nagy L.G."/>
            <person name="Henrissat B."/>
            <person name="Grigoriev I.V."/>
            <person name="Yang Z.L."/>
            <person name="Xu J."/>
            <person name="Martin F.M."/>
        </authorList>
    </citation>
    <scope>NUCLEOTIDE SEQUENCE</scope>
    <source>
        <strain evidence="1">KUC20120723A-06</strain>
    </source>
</reference>
<proteinExistence type="predicted"/>
<dbReference type="Proteomes" id="UP000790709">
    <property type="component" value="Unassembled WGS sequence"/>
</dbReference>
<protein>
    <submittedName>
        <fullName evidence="1">Uncharacterized protein</fullName>
    </submittedName>
</protein>
<accession>A0ACB8BRV6</accession>
<gene>
    <name evidence="1" type="ORF">BV22DRAFT_260133</name>
</gene>
<name>A0ACB8BRV6_9AGAM</name>
<comment type="caution">
    <text evidence="1">The sequence shown here is derived from an EMBL/GenBank/DDBJ whole genome shotgun (WGS) entry which is preliminary data.</text>
</comment>
<sequence length="286" mass="31432">MSTLSYHFQIVQYCKLAPGALWILEYLLTFDDELRLVWSRRCWNLVDILFVLTRYVPITELITANYNAFAPHEDTQTCTALSRAGVVMRAIATIATEMLLFLRTLVLLHNRKTMKAILMAAYVAACLVIILCSAVILYMGPTGSCPSRVSAVESIGKNQWTGGVFTGVTFFELAVVIATGYGGYVWPASDLPSGGRLMGELRQGNLVYSSSLLVISGVNVVFYHFPSTFEGGWLGLFHMFQLVLHGVVGSRIMFGIREADKSKDTGPARPSQVEFASIPPSIVASN</sequence>
<keyword evidence="2" id="KW-1185">Reference proteome</keyword>
<evidence type="ECO:0000313" key="2">
    <source>
        <dbReference type="Proteomes" id="UP000790709"/>
    </source>
</evidence>
<dbReference type="EMBL" id="MU266363">
    <property type="protein sequence ID" value="KAH7927628.1"/>
    <property type="molecule type" value="Genomic_DNA"/>
</dbReference>
<evidence type="ECO:0000313" key="1">
    <source>
        <dbReference type="EMBL" id="KAH7927628.1"/>
    </source>
</evidence>
<organism evidence="1 2">
    <name type="scientific">Leucogyrophana mollusca</name>
    <dbReference type="NCBI Taxonomy" id="85980"/>
    <lineage>
        <taxon>Eukaryota</taxon>
        <taxon>Fungi</taxon>
        <taxon>Dikarya</taxon>
        <taxon>Basidiomycota</taxon>
        <taxon>Agaricomycotina</taxon>
        <taxon>Agaricomycetes</taxon>
        <taxon>Agaricomycetidae</taxon>
        <taxon>Boletales</taxon>
        <taxon>Boletales incertae sedis</taxon>
        <taxon>Leucogyrophana</taxon>
    </lineage>
</organism>